<name>A0A494UYS7_9ACTN</name>
<dbReference type="GeneID" id="93882139"/>
<evidence type="ECO:0000313" key="2">
    <source>
        <dbReference type="EMBL" id="AYL34828.1"/>
    </source>
</evidence>
<gene>
    <name evidence="2" type="ORF">CNQ36_04950</name>
</gene>
<dbReference type="EMBL" id="CP023407">
    <property type="protein sequence ID" value="AYL34828.1"/>
    <property type="molecule type" value="Genomic_DNA"/>
</dbReference>
<dbReference type="Proteomes" id="UP000282170">
    <property type="component" value="Chromosome"/>
</dbReference>
<evidence type="ECO:0000313" key="3">
    <source>
        <dbReference type="Proteomes" id="UP000282170"/>
    </source>
</evidence>
<feature type="region of interest" description="Disordered" evidence="1">
    <location>
        <begin position="42"/>
        <end position="89"/>
    </location>
</feature>
<feature type="compositionally biased region" description="Basic and acidic residues" evidence="1">
    <location>
        <begin position="63"/>
        <end position="78"/>
    </location>
</feature>
<protein>
    <submittedName>
        <fullName evidence="2">Uncharacterized protein</fullName>
    </submittedName>
</protein>
<proteinExistence type="predicted"/>
<organism evidence="2 3">
    <name type="scientific">Streptomyces fungicidicus</name>
    <dbReference type="NCBI Taxonomy" id="68203"/>
    <lineage>
        <taxon>Bacteria</taxon>
        <taxon>Bacillati</taxon>
        <taxon>Actinomycetota</taxon>
        <taxon>Actinomycetes</taxon>
        <taxon>Kitasatosporales</taxon>
        <taxon>Streptomycetaceae</taxon>
        <taxon>Streptomyces</taxon>
    </lineage>
</organism>
<reference evidence="2 3" key="1">
    <citation type="submission" date="2017-09" db="EMBL/GenBank/DDBJ databases">
        <authorList>
            <person name="Zhang H."/>
            <person name="Hu S."/>
            <person name="Xu J."/>
            <person name="He Z."/>
        </authorList>
    </citation>
    <scope>NUCLEOTIDE SEQUENCE [LARGE SCALE GENOMIC DNA]</scope>
    <source>
        <strain evidence="2 3">TXX3120</strain>
    </source>
</reference>
<accession>A0A494UYS7</accession>
<keyword evidence="3" id="KW-1185">Reference proteome</keyword>
<dbReference type="AlphaFoldDB" id="A0A494UYS7"/>
<feature type="compositionally biased region" description="Basic residues" evidence="1">
    <location>
        <begin position="52"/>
        <end position="62"/>
    </location>
</feature>
<sequence>MTENTTPWPSSYRYAMAHPCPTCKAPTGVECKAPYKRAQVRREGGDPIGRLHATRQQRGRAHRERDLARAPLVEDRTPGQRYDSLGGAL</sequence>
<evidence type="ECO:0000256" key="1">
    <source>
        <dbReference type="SAM" id="MobiDB-lite"/>
    </source>
</evidence>
<dbReference type="KEGG" id="sfug:CNQ36_04950"/>
<dbReference type="RefSeq" id="WP_121545087.1">
    <property type="nucleotide sequence ID" value="NZ_CP023407.1"/>
</dbReference>